<accession>A0A091GSG0</accession>
<sequence length="55" mass="6549">NGMKLSQDKFRLDIRKRFFSERGLSHCNRFTRKVVKALSLSEFKKCLDYTLSHIV</sequence>
<name>A0A091GSG0_BUCRH</name>
<organism evidence="1 2">
    <name type="scientific">Buceros rhinoceros silvestris</name>
    <dbReference type="NCBI Taxonomy" id="175836"/>
    <lineage>
        <taxon>Eukaryota</taxon>
        <taxon>Metazoa</taxon>
        <taxon>Chordata</taxon>
        <taxon>Craniata</taxon>
        <taxon>Vertebrata</taxon>
        <taxon>Euteleostomi</taxon>
        <taxon>Archelosauria</taxon>
        <taxon>Archosauria</taxon>
        <taxon>Dinosauria</taxon>
        <taxon>Saurischia</taxon>
        <taxon>Theropoda</taxon>
        <taxon>Coelurosauria</taxon>
        <taxon>Aves</taxon>
        <taxon>Neognathae</taxon>
        <taxon>Neoaves</taxon>
        <taxon>Telluraves</taxon>
        <taxon>Coraciimorphae</taxon>
        <taxon>Bucerotiformes</taxon>
        <taxon>Bucerotidae</taxon>
        <taxon>Buceros</taxon>
    </lineage>
</organism>
<reference evidence="1 2" key="1">
    <citation type="submission" date="2014-04" db="EMBL/GenBank/DDBJ databases">
        <title>Genome evolution of avian class.</title>
        <authorList>
            <person name="Zhang G."/>
            <person name="Li C."/>
        </authorList>
    </citation>
    <scope>NUCLEOTIDE SEQUENCE [LARGE SCALE GENOMIC DNA]</scope>
    <source>
        <strain evidence="1">BGI_N320</strain>
    </source>
</reference>
<evidence type="ECO:0000313" key="2">
    <source>
        <dbReference type="Proteomes" id="UP000054064"/>
    </source>
</evidence>
<feature type="non-terminal residue" evidence="1">
    <location>
        <position position="1"/>
    </location>
</feature>
<dbReference type="EMBL" id="KL507547">
    <property type="protein sequence ID" value="KFO85355.1"/>
    <property type="molecule type" value="Genomic_DNA"/>
</dbReference>
<protein>
    <submittedName>
        <fullName evidence="1">Uncharacterized protein</fullName>
    </submittedName>
</protein>
<dbReference type="AlphaFoldDB" id="A0A091GSG0"/>
<proteinExistence type="predicted"/>
<feature type="non-terminal residue" evidence="1">
    <location>
        <position position="55"/>
    </location>
</feature>
<dbReference type="Proteomes" id="UP000054064">
    <property type="component" value="Unassembled WGS sequence"/>
</dbReference>
<keyword evidence="2" id="KW-1185">Reference proteome</keyword>
<gene>
    <name evidence="1" type="ORF">N320_01690</name>
</gene>
<evidence type="ECO:0000313" key="1">
    <source>
        <dbReference type="EMBL" id="KFO85355.1"/>
    </source>
</evidence>